<reference evidence="1" key="2">
    <citation type="journal article" date="2014" name="ISME J.">
        <title>Microbial stratification in low pH oxic and suboxic macroscopic growths along an acid mine drainage.</title>
        <authorList>
            <person name="Mendez-Garcia C."/>
            <person name="Mesa V."/>
            <person name="Sprenger R.R."/>
            <person name="Richter M."/>
            <person name="Diez M.S."/>
            <person name="Solano J."/>
            <person name="Bargiela R."/>
            <person name="Golyshina O.V."/>
            <person name="Manteca A."/>
            <person name="Ramos J.L."/>
            <person name="Gallego J.R."/>
            <person name="Llorente I."/>
            <person name="Martins Dos Santos V.A."/>
            <person name="Jensen O.N."/>
            <person name="Pelaez A.I."/>
            <person name="Sanchez J."/>
            <person name="Ferrer M."/>
        </authorList>
    </citation>
    <scope>NUCLEOTIDE SEQUENCE</scope>
</reference>
<keyword evidence="1" id="KW-0560">Oxidoreductase</keyword>
<dbReference type="AlphaFoldDB" id="T0ZE52"/>
<reference evidence="1" key="1">
    <citation type="submission" date="2013-08" db="EMBL/GenBank/DDBJ databases">
        <authorList>
            <person name="Mendez C."/>
            <person name="Richter M."/>
            <person name="Ferrer M."/>
            <person name="Sanchez J."/>
        </authorList>
    </citation>
    <scope>NUCLEOTIDE SEQUENCE</scope>
</reference>
<dbReference type="SUPFAM" id="SSF52922">
    <property type="entry name" value="TK C-terminal domain-like"/>
    <property type="match status" value="1"/>
</dbReference>
<name>T0ZE52_9ZZZZ</name>
<feature type="non-terminal residue" evidence="1">
    <location>
        <position position="1"/>
    </location>
</feature>
<sequence>ELTSMTHVFVVEDGFVPGGVGSHLSYQLNQSQLVDPTEVVQLGVPIGFIKQGKPNDILARLGLDGIGIAKSVMAHLNHNQIA</sequence>
<protein>
    <submittedName>
        <fullName evidence="1">Protein containing Transketolase</fullName>
        <ecNumber evidence="1">1.2.4.4</ecNumber>
    </submittedName>
</protein>
<proteinExistence type="predicted"/>
<dbReference type="Gene3D" id="3.40.50.920">
    <property type="match status" value="1"/>
</dbReference>
<evidence type="ECO:0000313" key="1">
    <source>
        <dbReference type="EMBL" id="EQD42502.1"/>
    </source>
</evidence>
<dbReference type="InterPro" id="IPR009014">
    <property type="entry name" value="Transketo_C/PFOR_II"/>
</dbReference>
<dbReference type="GO" id="GO:0003863">
    <property type="term" value="F:branched-chain 2-oxo acid dehydrogenase activity"/>
    <property type="evidence" value="ECO:0007669"/>
    <property type="project" value="UniProtKB-EC"/>
</dbReference>
<comment type="caution">
    <text evidence="1">The sequence shown here is derived from an EMBL/GenBank/DDBJ whole genome shotgun (WGS) entry which is preliminary data.</text>
</comment>
<accession>T0ZE52</accession>
<dbReference type="EC" id="1.2.4.4" evidence="1"/>
<gene>
    <name evidence="1" type="ORF">B1A_15901</name>
</gene>
<dbReference type="EMBL" id="AUZX01011675">
    <property type="protein sequence ID" value="EQD42502.1"/>
    <property type="molecule type" value="Genomic_DNA"/>
</dbReference>
<organism evidence="1">
    <name type="scientific">mine drainage metagenome</name>
    <dbReference type="NCBI Taxonomy" id="410659"/>
    <lineage>
        <taxon>unclassified sequences</taxon>
        <taxon>metagenomes</taxon>
        <taxon>ecological metagenomes</taxon>
    </lineage>
</organism>